<gene>
    <name evidence="2" type="ORF">F511_26078</name>
</gene>
<dbReference type="Proteomes" id="UP000250235">
    <property type="component" value="Unassembled WGS sequence"/>
</dbReference>
<accession>A0A2Z7CP41</accession>
<evidence type="ECO:0000313" key="3">
    <source>
        <dbReference type="Proteomes" id="UP000250235"/>
    </source>
</evidence>
<sequence length="174" mass="19727">MWELPTPLIVANRSQQGDEVYGSYPLVLKTRILIADNNTTEASNNSTEAYTAARIITHAQSKDVKQAHIRTSTLLSYNYYKKVPSNTDPKPAKQNRTKSQDLSTYPTSYLNGRIKATLMLTDYRTEMSSRTSPSLTQASTTCTKRSVFERGVQHYHSYFNRRCLPPAIGEDKVR</sequence>
<organism evidence="2 3">
    <name type="scientific">Dorcoceras hygrometricum</name>
    <dbReference type="NCBI Taxonomy" id="472368"/>
    <lineage>
        <taxon>Eukaryota</taxon>
        <taxon>Viridiplantae</taxon>
        <taxon>Streptophyta</taxon>
        <taxon>Embryophyta</taxon>
        <taxon>Tracheophyta</taxon>
        <taxon>Spermatophyta</taxon>
        <taxon>Magnoliopsida</taxon>
        <taxon>eudicotyledons</taxon>
        <taxon>Gunneridae</taxon>
        <taxon>Pentapetalae</taxon>
        <taxon>asterids</taxon>
        <taxon>lamiids</taxon>
        <taxon>Lamiales</taxon>
        <taxon>Gesneriaceae</taxon>
        <taxon>Didymocarpoideae</taxon>
        <taxon>Trichosporeae</taxon>
        <taxon>Loxocarpinae</taxon>
        <taxon>Dorcoceras</taxon>
    </lineage>
</organism>
<evidence type="ECO:0000313" key="2">
    <source>
        <dbReference type="EMBL" id="KZV48145.1"/>
    </source>
</evidence>
<reference evidence="2 3" key="1">
    <citation type="journal article" date="2015" name="Proc. Natl. Acad. Sci. U.S.A.">
        <title>The resurrection genome of Boea hygrometrica: A blueprint for survival of dehydration.</title>
        <authorList>
            <person name="Xiao L."/>
            <person name="Yang G."/>
            <person name="Zhang L."/>
            <person name="Yang X."/>
            <person name="Zhao S."/>
            <person name="Ji Z."/>
            <person name="Zhou Q."/>
            <person name="Hu M."/>
            <person name="Wang Y."/>
            <person name="Chen M."/>
            <person name="Xu Y."/>
            <person name="Jin H."/>
            <person name="Xiao X."/>
            <person name="Hu G."/>
            <person name="Bao F."/>
            <person name="Hu Y."/>
            <person name="Wan P."/>
            <person name="Li L."/>
            <person name="Deng X."/>
            <person name="Kuang T."/>
            <person name="Xiang C."/>
            <person name="Zhu J.K."/>
            <person name="Oliver M.J."/>
            <person name="He Y."/>
        </authorList>
    </citation>
    <scope>NUCLEOTIDE SEQUENCE [LARGE SCALE GENOMIC DNA]</scope>
    <source>
        <strain evidence="3">cv. XS01</strain>
    </source>
</reference>
<proteinExistence type="predicted"/>
<feature type="region of interest" description="Disordered" evidence="1">
    <location>
        <begin position="84"/>
        <end position="104"/>
    </location>
</feature>
<evidence type="ECO:0000256" key="1">
    <source>
        <dbReference type="SAM" id="MobiDB-lite"/>
    </source>
</evidence>
<name>A0A2Z7CP41_9LAMI</name>
<dbReference type="AlphaFoldDB" id="A0A2Z7CP41"/>
<protein>
    <submittedName>
        <fullName evidence="2">Beta-glucosidase 40-like</fullName>
    </submittedName>
</protein>
<dbReference type="EMBL" id="KQ994482">
    <property type="protein sequence ID" value="KZV48145.1"/>
    <property type="molecule type" value="Genomic_DNA"/>
</dbReference>
<keyword evidence="3" id="KW-1185">Reference proteome</keyword>